<dbReference type="EMBL" id="GGFL01010571">
    <property type="protein sequence ID" value="MBW74749.1"/>
    <property type="molecule type" value="Transcribed_RNA"/>
</dbReference>
<organism evidence="2">
    <name type="scientific">Anopheles darlingi</name>
    <name type="common">Mosquito</name>
    <dbReference type="NCBI Taxonomy" id="43151"/>
    <lineage>
        <taxon>Eukaryota</taxon>
        <taxon>Metazoa</taxon>
        <taxon>Ecdysozoa</taxon>
        <taxon>Arthropoda</taxon>
        <taxon>Hexapoda</taxon>
        <taxon>Insecta</taxon>
        <taxon>Pterygota</taxon>
        <taxon>Neoptera</taxon>
        <taxon>Endopterygota</taxon>
        <taxon>Diptera</taxon>
        <taxon>Nematocera</taxon>
        <taxon>Culicoidea</taxon>
        <taxon>Culicidae</taxon>
        <taxon>Anophelinae</taxon>
        <taxon>Anopheles</taxon>
    </lineage>
</organism>
<protein>
    <submittedName>
        <fullName evidence="2">Putative secreted protein</fullName>
    </submittedName>
</protein>
<name>A0A2M4DB45_ANODA</name>
<feature type="signal peptide" evidence="1">
    <location>
        <begin position="1"/>
        <end position="23"/>
    </location>
</feature>
<evidence type="ECO:0000313" key="2">
    <source>
        <dbReference type="EMBL" id="MBW74749.1"/>
    </source>
</evidence>
<accession>A0A2M4DB45</accession>
<keyword evidence="1" id="KW-0732">Signal</keyword>
<dbReference type="AlphaFoldDB" id="A0A2M4DB45"/>
<feature type="chain" id="PRO_5014779278" evidence="1">
    <location>
        <begin position="24"/>
        <end position="76"/>
    </location>
</feature>
<reference evidence="2" key="1">
    <citation type="submission" date="2018-01" db="EMBL/GenBank/DDBJ databases">
        <title>An insight into the sialome of Amazonian anophelines.</title>
        <authorList>
            <person name="Ribeiro J.M."/>
            <person name="Scarpassa V."/>
            <person name="Calvo E."/>
        </authorList>
    </citation>
    <scope>NUCLEOTIDE SEQUENCE</scope>
</reference>
<proteinExistence type="predicted"/>
<evidence type="ECO:0000256" key="1">
    <source>
        <dbReference type="SAM" id="SignalP"/>
    </source>
</evidence>
<sequence length="76" mass="8972">MCTISKVLLLFLFNRIIVPPWHGDLQNVIPVSHSRYGRCEKVGHCARWMAYPGYFQFSVAFLGNKWCIRLTRRQED</sequence>